<protein>
    <recommendedName>
        <fullName evidence="4">Glycosyl hydrolase family 13 catalytic domain-containing protein</fullName>
    </recommendedName>
</protein>
<dbReference type="CDD" id="cd11333">
    <property type="entry name" value="AmyAc_SI_OligoGlu_DGase"/>
    <property type="match status" value="1"/>
</dbReference>
<dbReference type="InterPro" id="IPR006047">
    <property type="entry name" value="GH13_cat_dom"/>
</dbReference>
<evidence type="ECO:0000313" key="5">
    <source>
        <dbReference type="EMBL" id="ENY99466.1"/>
    </source>
</evidence>
<gene>
    <name evidence="5" type="ORF">HMPREF1092_03207</name>
</gene>
<organism evidence="5 6">
    <name type="scientific">Clostridium thermobutyricum</name>
    <dbReference type="NCBI Taxonomy" id="29372"/>
    <lineage>
        <taxon>Bacteria</taxon>
        <taxon>Bacillati</taxon>
        <taxon>Bacillota</taxon>
        <taxon>Clostridia</taxon>
        <taxon>Eubacteriales</taxon>
        <taxon>Clostridiaceae</taxon>
        <taxon>Clostridium</taxon>
    </lineage>
</organism>
<dbReference type="SUPFAM" id="SSF51445">
    <property type="entry name" value="(Trans)glycosidases"/>
    <property type="match status" value="1"/>
</dbReference>
<dbReference type="EMBL" id="AGYT01000021">
    <property type="protein sequence ID" value="ENY99466.1"/>
    <property type="molecule type" value="Genomic_DNA"/>
</dbReference>
<dbReference type="InterPro" id="IPR045857">
    <property type="entry name" value="O16G_dom_2"/>
</dbReference>
<feature type="domain" description="Glycosyl hydrolase family 13 catalytic" evidence="4">
    <location>
        <begin position="13"/>
        <end position="415"/>
    </location>
</feature>
<comment type="caution">
    <text evidence="5">The sequence shown here is derived from an EMBL/GenBank/DDBJ whole genome shotgun (WGS) entry which is preliminary data.</text>
</comment>
<proteinExistence type="inferred from homology"/>
<dbReference type="FunFam" id="3.90.400.10:FF:000002">
    <property type="entry name" value="Sucrose isomerase"/>
    <property type="match status" value="1"/>
</dbReference>
<evidence type="ECO:0000256" key="2">
    <source>
        <dbReference type="ARBA" id="ARBA00022801"/>
    </source>
</evidence>
<dbReference type="RefSeq" id="WP_002599647.1">
    <property type="nucleotide sequence ID" value="NZ_CAUWHC010000015.1"/>
</dbReference>
<dbReference type="SUPFAM" id="SSF51011">
    <property type="entry name" value="Glycosyl hydrolase domain"/>
    <property type="match status" value="1"/>
</dbReference>
<dbReference type="PANTHER" id="PTHR10357">
    <property type="entry name" value="ALPHA-AMYLASE FAMILY MEMBER"/>
    <property type="match status" value="1"/>
</dbReference>
<dbReference type="HOGENOM" id="CLU_006462_1_2_9"/>
<keyword evidence="2" id="KW-0378">Hydrolase</keyword>
<keyword evidence="3" id="KW-0326">Glycosidase</keyword>
<dbReference type="SMART" id="SM00642">
    <property type="entry name" value="Aamy"/>
    <property type="match status" value="1"/>
</dbReference>
<dbReference type="InterPro" id="IPR017853">
    <property type="entry name" value="GH"/>
</dbReference>
<comment type="similarity">
    <text evidence="1">Belongs to the glycosyl hydrolase 13 family.</text>
</comment>
<dbReference type="Gene3D" id="3.20.20.80">
    <property type="entry name" value="Glycosidases"/>
    <property type="match status" value="1"/>
</dbReference>
<dbReference type="GO" id="GO:0009313">
    <property type="term" value="P:oligosaccharide catabolic process"/>
    <property type="evidence" value="ECO:0007669"/>
    <property type="project" value="TreeGrafter"/>
</dbReference>
<name>N9XV26_9CLOT</name>
<dbReference type="Gene3D" id="3.90.400.10">
    <property type="entry name" value="Oligo-1,6-glucosidase, Domain 2"/>
    <property type="match status" value="1"/>
</dbReference>
<dbReference type="Gene3D" id="2.60.40.1180">
    <property type="entry name" value="Golgi alpha-mannosidase II"/>
    <property type="match status" value="1"/>
</dbReference>
<dbReference type="FunFam" id="2.60.40.1180:FF:000007">
    <property type="entry name" value="Sucrose isomerase"/>
    <property type="match status" value="1"/>
</dbReference>
<dbReference type="InterPro" id="IPR013780">
    <property type="entry name" value="Glyco_hydro_b"/>
</dbReference>
<dbReference type="PATRIC" id="fig|999411.4.peg.3122"/>
<dbReference type="GO" id="GO:0004556">
    <property type="term" value="F:alpha-amylase activity"/>
    <property type="evidence" value="ECO:0007669"/>
    <property type="project" value="TreeGrafter"/>
</dbReference>
<dbReference type="FunFam" id="3.20.20.80:FF:000064">
    <property type="entry name" value="Oligo-1,6-glucosidase"/>
    <property type="match status" value="2"/>
</dbReference>
<evidence type="ECO:0000313" key="6">
    <source>
        <dbReference type="Proteomes" id="UP000013097"/>
    </source>
</evidence>
<dbReference type="AlphaFoldDB" id="N9XV26"/>
<dbReference type="PANTHER" id="PTHR10357:SF178">
    <property type="entry name" value="OLIGO-1,6-GLUCOSIDASE 3-RELATED"/>
    <property type="match status" value="1"/>
</dbReference>
<evidence type="ECO:0000256" key="3">
    <source>
        <dbReference type="ARBA" id="ARBA00023295"/>
    </source>
</evidence>
<sequence length="554" mass="66039">MKKIWWKELVGYQIYPRSFKDSNNDGIGDINGIIDKLDYLKDLGIGLIWVCPMYKTPNYDNGYDISDYEEICEDFGCMEDFDKLLDECHKRDMKLIIDLVVNHTSDEHPWFIESKSSRDNEKRDWYIWRDGKDGKEPNNWESIFKGSVWEYSKSREQYYMHLFTKRQPDLNWENENMRKEVYKMINWWLDKGVDGFRVDAISHIKKEDGLKDLDNPFNLKYVSSFSKHMNVDGIQEYLKELKEETFDKYNIVTVGEANGVLSNNADDWVSEETGKFNMIFQFEHLHLWDYKEGKWFNVKKYKNVMTRWQKDLENKGWNALFIENHDIPRCVSSWGNDSEYLDKSAKAFAVCYFLQTGTPFIYQGQEIGMTNVKFNSIEDYSDIKCINIYKDRLLNGISEKEAMKEVWATSRDNARTPMQWTSGKNAGFTLGKPWIKINNNFKDINVEKQEEDKDSILNFYKKLIKIRNNSETLIYGSYDLILEEDENIFAYTRKLNNEKYIIITNLTDKNAKYIYDKDTLSYENLVINNYEVEKHDDINEFILKPYECRVYFIK</sequence>
<evidence type="ECO:0000259" key="4">
    <source>
        <dbReference type="SMART" id="SM00642"/>
    </source>
</evidence>
<evidence type="ECO:0000256" key="1">
    <source>
        <dbReference type="ARBA" id="ARBA00008061"/>
    </source>
</evidence>
<dbReference type="Pfam" id="PF00128">
    <property type="entry name" value="Alpha-amylase"/>
    <property type="match status" value="1"/>
</dbReference>
<reference evidence="5 6" key="1">
    <citation type="submission" date="2013-01" db="EMBL/GenBank/DDBJ databases">
        <title>The Genome Sequence of Clostridium colicanis 209318.</title>
        <authorList>
            <consortium name="The Broad Institute Genome Sequencing Platform"/>
            <person name="Earl A."/>
            <person name="Ward D."/>
            <person name="Feldgarden M."/>
            <person name="Gevers D."/>
            <person name="Courvalin P."/>
            <person name="Lambert T."/>
            <person name="Walker B."/>
            <person name="Young S.K."/>
            <person name="Zeng Q."/>
            <person name="Gargeya S."/>
            <person name="Fitzgerald M."/>
            <person name="Haas B."/>
            <person name="Abouelleil A."/>
            <person name="Alvarado L."/>
            <person name="Arachchi H.M."/>
            <person name="Berlin A.M."/>
            <person name="Chapman S.B."/>
            <person name="Dewar J."/>
            <person name="Goldberg J."/>
            <person name="Griggs A."/>
            <person name="Gujja S."/>
            <person name="Hansen M."/>
            <person name="Howarth C."/>
            <person name="Imamovic A."/>
            <person name="Larimer J."/>
            <person name="McCowan C."/>
            <person name="Murphy C."/>
            <person name="Neiman D."/>
            <person name="Pearson M."/>
            <person name="Priest M."/>
            <person name="Roberts A."/>
            <person name="Saif S."/>
            <person name="Shea T."/>
            <person name="Sisk P."/>
            <person name="Sykes S."/>
            <person name="Wortman J."/>
            <person name="Nusbaum C."/>
            <person name="Birren B."/>
        </authorList>
    </citation>
    <scope>NUCLEOTIDE SEQUENCE [LARGE SCALE GENOMIC DNA]</scope>
    <source>
        <strain evidence="5 6">209318</strain>
    </source>
</reference>
<accession>N9XV26</accession>
<keyword evidence="6" id="KW-1185">Reference proteome</keyword>
<dbReference type="eggNOG" id="COG0366">
    <property type="taxonomic scope" value="Bacteria"/>
</dbReference>
<dbReference type="Proteomes" id="UP000013097">
    <property type="component" value="Unassembled WGS sequence"/>
</dbReference>